<proteinExistence type="predicted"/>
<dbReference type="EMBL" id="CP162551">
    <property type="protein sequence ID" value="XDI37140.1"/>
    <property type="molecule type" value="Genomic_DNA"/>
</dbReference>
<dbReference type="PROSITE" id="PS51257">
    <property type="entry name" value="PROKAR_LIPOPROTEIN"/>
    <property type="match status" value="1"/>
</dbReference>
<protein>
    <recommendedName>
        <fullName evidence="3">ABC transporter periplasmic binding protein yphF</fullName>
    </recommendedName>
</protein>
<evidence type="ECO:0000313" key="2">
    <source>
        <dbReference type="EMBL" id="XDI37140.1"/>
    </source>
</evidence>
<accession>A0AB39BUF9</accession>
<feature type="chain" id="PRO_5044264619" description="ABC transporter periplasmic binding protein yphF" evidence="1">
    <location>
        <begin position="22"/>
        <end position="241"/>
    </location>
</feature>
<evidence type="ECO:0008006" key="3">
    <source>
        <dbReference type="Google" id="ProtNLM"/>
    </source>
</evidence>
<reference evidence="2" key="1">
    <citation type="submission" date="2024-07" db="EMBL/GenBank/DDBJ databases">
        <title>Identification and characteristics of an arsenic-resistant bacterial isolate, which belongs to a novel species.</title>
        <authorList>
            <person name="Juszczyk A."/>
            <person name="Kowalczyk A."/>
            <person name="Was K."/>
            <person name="Kosowicz W."/>
            <person name="Budzyn A."/>
            <person name="Latowski D."/>
        </authorList>
    </citation>
    <scope>NUCLEOTIDE SEQUENCE</scope>
    <source>
        <strain evidence="2">As8PL</strain>
    </source>
</reference>
<keyword evidence="1" id="KW-0732">Signal</keyword>
<gene>
    <name evidence="2" type="ORF">AB3N04_02160</name>
</gene>
<evidence type="ECO:0000256" key="1">
    <source>
        <dbReference type="SAM" id="SignalP"/>
    </source>
</evidence>
<name>A0AB39BUF9_9BACI</name>
<dbReference type="RefSeq" id="WP_368504512.1">
    <property type="nucleotide sequence ID" value="NZ_CP162551.1"/>
</dbReference>
<dbReference type="AlphaFoldDB" id="A0AB39BUF9"/>
<sequence length="241" mass="28039">MKWTILSTLLVSLILAGCMLPSEQRSENQLAYPDQLQSVENAAKQFQQDTGVLPIRNFDETTPLYQRYVVDFNQLVPRYLQQPPGTAFENGGVFQYVLVNVEEEPEAKVIDLTSQREIQQFQQRINEYMRKHTYAPIDEMVDVGLFKLDHEALNYKEAPHVKSPYYDTLLPLLYTNDGDIVIDYRIDLNMALNEFEHDFNEDEDIRSILVDHFPIVPVRSVPYTLDENGEPMYNVRLSNNE</sequence>
<organism evidence="2">
    <name type="scientific">Alkalihalophilus sp. As8PL</name>
    <dbReference type="NCBI Taxonomy" id="3237103"/>
    <lineage>
        <taxon>Bacteria</taxon>
        <taxon>Bacillati</taxon>
        <taxon>Bacillota</taxon>
        <taxon>Bacilli</taxon>
        <taxon>Bacillales</taxon>
        <taxon>Bacillaceae</taxon>
        <taxon>Alkalihalophilus</taxon>
    </lineage>
</organism>
<feature type="signal peptide" evidence="1">
    <location>
        <begin position="1"/>
        <end position="21"/>
    </location>
</feature>